<feature type="region of interest" description="Disordered" evidence="1">
    <location>
        <begin position="141"/>
        <end position="184"/>
    </location>
</feature>
<keyword evidence="2" id="KW-0812">Transmembrane</keyword>
<organism evidence="3">
    <name type="scientific">Paraconexibacter sp. AEG42_29</name>
    <dbReference type="NCBI Taxonomy" id="2997339"/>
    <lineage>
        <taxon>Bacteria</taxon>
        <taxon>Bacillati</taxon>
        <taxon>Actinomycetota</taxon>
        <taxon>Thermoleophilia</taxon>
        <taxon>Solirubrobacterales</taxon>
        <taxon>Paraconexibacteraceae</taxon>
        <taxon>Paraconexibacter</taxon>
    </lineage>
</organism>
<sequence length="253" mass="26057">MALPEDAPVVEDFPLSSPTVTDLPVKRAVCNADGADEVGPGRVVTPATVVTTQRSRMPNDPWDPADQPTRHLPPAGAARPRQPVDPRPPADPQGYRGQGVDALAFENLAATVRTLRATLIGVALVTVAALLLGFYALSQAGDDDGSGGSSSASSSQLDDRVDRLSRQVQKLRSGSSSGSADTADLDALKEQVDGAAKASDLQSLREAVDKLGEQAPDGGDGDAGADVSALSTRVDELANAVEQLQQQGGTTTP</sequence>
<dbReference type="AlphaFoldDB" id="A0AAU7ARK6"/>
<feature type="region of interest" description="Disordered" evidence="1">
    <location>
        <begin position="33"/>
        <end position="97"/>
    </location>
</feature>
<keyword evidence="2" id="KW-0472">Membrane</keyword>
<evidence type="ECO:0000313" key="3">
    <source>
        <dbReference type="EMBL" id="XAY04247.1"/>
    </source>
</evidence>
<proteinExistence type="predicted"/>
<accession>A0AAU7ARK6</accession>
<feature type="region of interest" description="Disordered" evidence="1">
    <location>
        <begin position="205"/>
        <end position="233"/>
    </location>
</feature>
<gene>
    <name evidence="3" type="ORF">DSM112329_01079</name>
</gene>
<name>A0AAU7ARK6_9ACTN</name>
<evidence type="ECO:0000256" key="1">
    <source>
        <dbReference type="SAM" id="MobiDB-lite"/>
    </source>
</evidence>
<dbReference type="EMBL" id="CP114014">
    <property type="protein sequence ID" value="XAY04247.1"/>
    <property type="molecule type" value="Genomic_DNA"/>
</dbReference>
<keyword evidence="2" id="KW-1133">Transmembrane helix</keyword>
<protein>
    <submittedName>
        <fullName evidence="3">Uncharacterized protein</fullName>
    </submittedName>
</protein>
<dbReference type="KEGG" id="parq:DSM112329_01079"/>
<reference evidence="3" key="1">
    <citation type="submission" date="2022-12" db="EMBL/GenBank/DDBJ databases">
        <title>Paraconexibacter alkalitolerans sp. nov. and Baekduia alba sp. nov., isolated from soil and emended description of the genera Paraconexibacter (Chun et al., 2020) and Baekduia (An et al., 2020).</title>
        <authorList>
            <person name="Vieira S."/>
            <person name="Huber K.J."/>
            <person name="Geppert A."/>
            <person name="Wolf J."/>
            <person name="Neumann-Schaal M."/>
            <person name="Muesken M."/>
            <person name="Overmann J."/>
        </authorList>
    </citation>
    <scope>NUCLEOTIDE SEQUENCE</scope>
    <source>
        <strain evidence="3">AEG42_29</strain>
    </source>
</reference>
<feature type="region of interest" description="Disordered" evidence="1">
    <location>
        <begin position="1"/>
        <end position="20"/>
    </location>
</feature>
<feature type="transmembrane region" description="Helical" evidence="2">
    <location>
        <begin position="117"/>
        <end position="137"/>
    </location>
</feature>
<evidence type="ECO:0000256" key="2">
    <source>
        <dbReference type="SAM" id="Phobius"/>
    </source>
</evidence>